<dbReference type="EMBL" id="CZPT02001144">
    <property type="protein sequence ID" value="SCU69062.1"/>
    <property type="molecule type" value="Genomic_DNA"/>
</dbReference>
<comment type="caution">
    <text evidence="8">The sequence shown here is derived from an EMBL/GenBank/DDBJ whole genome shotgun (WGS) entry which is preliminary data.</text>
</comment>
<dbReference type="Pfam" id="PF00642">
    <property type="entry name" value="zf-CCCH"/>
    <property type="match status" value="1"/>
</dbReference>
<dbReference type="PANTHER" id="PTHR12547:SF176">
    <property type="entry name" value="C3H1-TYPE DOMAIN-CONTAINING PROTEIN"/>
    <property type="match status" value="1"/>
</dbReference>
<sequence>MARNRKHDIVKASKYKTSLCTYFMENGECQFGDRCAFAHGEDELRHEEEGPKSRDSRERGDTNVESAQGGSNAEQRSVLPCASFESGMESTANETTAGASGRVTYCSWHEAELLSPKGGSSVGSPHHLSNSEATVPFTEDTELKGVKPPPKITKGKLSRQNRANMSVFTNKARGVEAKSTIQPTSVHYPTSGNNVYLSVVNLADTSGQLVQLAPGAFLFPFPGAPPPYVGPFIPSVGIPSEAAFGDGVAWISNGHMVNSFVTTRTTEVENANCATDLAFRAFDTVGNIPVNSGSSGNRLTPQSAGEVLPSLDPSTHLGGVYETSMKTSLPHQPTTWSSASCTEGIGSSTLRKDNDASSYDVGEFGNPKVKEPPSTKSKEISDFRSLLDSRLISESLADKNAGTDPRDEKNGSIYRQCTAAGLTQLYEIRADRGSHRPVASEQSDGGVGAGGSVEEHNRNVDFTSILRGCDVNIFAHAALGGSEIQRDQAEVSSGKEWTSRAVERGEDFSAAGGSGARKVGEATSQVVCPSEQHRAIPPAQRPRPVVANYFQSSCAESDKCVPVYPL</sequence>
<dbReference type="GO" id="GO:0010468">
    <property type="term" value="P:regulation of gene expression"/>
    <property type="evidence" value="ECO:0007669"/>
    <property type="project" value="UniProtKB-ARBA"/>
</dbReference>
<keyword evidence="1 5" id="KW-0479">Metal-binding</keyword>
<feature type="compositionally biased region" description="Basic and acidic residues" evidence="6">
    <location>
        <begin position="42"/>
        <end position="62"/>
    </location>
</feature>
<feature type="region of interest" description="Disordered" evidence="6">
    <location>
        <begin position="42"/>
        <end position="77"/>
    </location>
</feature>
<organism evidence="8 9">
    <name type="scientific">Trypanosoma equiperdum</name>
    <dbReference type="NCBI Taxonomy" id="5694"/>
    <lineage>
        <taxon>Eukaryota</taxon>
        <taxon>Discoba</taxon>
        <taxon>Euglenozoa</taxon>
        <taxon>Kinetoplastea</taxon>
        <taxon>Metakinetoplastina</taxon>
        <taxon>Trypanosomatida</taxon>
        <taxon>Trypanosomatidae</taxon>
        <taxon>Trypanosoma</taxon>
    </lineage>
</organism>
<dbReference type="SUPFAM" id="SSF90229">
    <property type="entry name" value="CCCH zinc finger"/>
    <property type="match status" value="1"/>
</dbReference>
<dbReference type="PANTHER" id="PTHR12547">
    <property type="entry name" value="CCCH ZINC FINGER/TIS11-RELATED"/>
    <property type="match status" value="1"/>
</dbReference>
<keyword evidence="3 5" id="KW-0863">Zinc-finger</keyword>
<keyword evidence="4 5" id="KW-0862">Zinc</keyword>
<feature type="region of interest" description="Disordered" evidence="6">
    <location>
        <begin position="293"/>
        <end position="381"/>
    </location>
</feature>
<dbReference type="GO" id="GO:0008270">
    <property type="term" value="F:zinc ion binding"/>
    <property type="evidence" value="ECO:0007669"/>
    <property type="project" value="UniProtKB-KW"/>
</dbReference>
<proteinExistence type="predicted"/>
<evidence type="ECO:0000313" key="9">
    <source>
        <dbReference type="Proteomes" id="UP000195570"/>
    </source>
</evidence>
<dbReference type="PROSITE" id="PS50103">
    <property type="entry name" value="ZF_C3H1"/>
    <property type="match status" value="1"/>
</dbReference>
<feature type="compositionally biased region" description="Polar residues" evidence="6">
    <location>
        <begin position="324"/>
        <end position="349"/>
    </location>
</feature>
<evidence type="ECO:0000256" key="3">
    <source>
        <dbReference type="ARBA" id="ARBA00022771"/>
    </source>
</evidence>
<dbReference type="Proteomes" id="UP000195570">
    <property type="component" value="Unassembled WGS sequence"/>
</dbReference>
<evidence type="ECO:0000256" key="5">
    <source>
        <dbReference type="PROSITE-ProRule" id="PRU00723"/>
    </source>
</evidence>
<dbReference type="SMART" id="SM00356">
    <property type="entry name" value="ZnF_C3H1"/>
    <property type="match status" value="1"/>
</dbReference>
<feature type="region of interest" description="Disordered" evidence="6">
    <location>
        <begin position="433"/>
        <end position="455"/>
    </location>
</feature>
<dbReference type="RefSeq" id="XP_067080100.1">
    <property type="nucleotide sequence ID" value="XM_067223999.1"/>
</dbReference>
<feature type="compositionally biased region" description="Polar residues" evidence="6">
    <location>
        <begin position="293"/>
        <end position="303"/>
    </location>
</feature>
<evidence type="ECO:0000259" key="7">
    <source>
        <dbReference type="PROSITE" id="PS50103"/>
    </source>
</evidence>
<dbReference type="VEuPathDB" id="TriTrypDB:TEOVI_000061900"/>
<evidence type="ECO:0000256" key="6">
    <source>
        <dbReference type="SAM" id="MobiDB-lite"/>
    </source>
</evidence>
<dbReference type="GO" id="GO:0051252">
    <property type="term" value="P:regulation of RNA metabolic process"/>
    <property type="evidence" value="ECO:0007669"/>
    <property type="project" value="UniProtKB-ARBA"/>
</dbReference>
<gene>
    <name evidence="8" type="ORF">TEOVI_000061900</name>
</gene>
<accession>A0A1G4IAE2</accession>
<dbReference type="FunFam" id="4.10.1000.10:FF:000003">
    <property type="entry name" value="Zinc finger CCCH domain-containing protein"/>
    <property type="match status" value="1"/>
</dbReference>
<name>A0A1G4IAE2_TRYEQ</name>
<dbReference type="Gene3D" id="4.10.1000.10">
    <property type="entry name" value="Zinc finger, CCCH-type"/>
    <property type="match status" value="1"/>
</dbReference>
<reference evidence="8" key="1">
    <citation type="submission" date="2016-09" db="EMBL/GenBank/DDBJ databases">
        <authorList>
            <person name="Hebert L."/>
            <person name="Moumen B."/>
        </authorList>
    </citation>
    <scope>NUCLEOTIDE SEQUENCE [LARGE SCALE GENOMIC DNA]</scope>
    <source>
        <strain evidence="8">OVI</strain>
    </source>
</reference>
<feature type="compositionally biased region" description="Basic and acidic residues" evidence="6">
    <location>
        <begin position="368"/>
        <end position="381"/>
    </location>
</feature>
<evidence type="ECO:0000256" key="2">
    <source>
        <dbReference type="ARBA" id="ARBA00022737"/>
    </source>
</evidence>
<feature type="zinc finger region" description="C3H1-type" evidence="5">
    <location>
        <begin position="14"/>
        <end position="42"/>
    </location>
</feature>
<evidence type="ECO:0000256" key="1">
    <source>
        <dbReference type="ARBA" id="ARBA00022723"/>
    </source>
</evidence>
<evidence type="ECO:0000313" key="8">
    <source>
        <dbReference type="EMBL" id="SCU69062.1"/>
    </source>
</evidence>
<feature type="domain" description="C3H1-type" evidence="7">
    <location>
        <begin position="14"/>
        <end position="42"/>
    </location>
</feature>
<dbReference type="InterPro" id="IPR045877">
    <property type="entry name" value="ZFP36-like"/>
</dbReference>
<dbReference type="InterPro" id="IPR036855">
    <property type="entry name" value="Znf_CCCH_sf"/>
</dbReference>
<dbReference type="InterPro" id="IPR000571">
    <property type="entry name" value="Znf_CCCH"/>
</dbReference>
<dbReference type="GeneID" id="92374559"/>
<keyword evidence="9" id="KW-1185">Reference proteome</keyword>
<dbReference type="GO" id="GO:0003729">
    <property type="term" value="F:mRNA binding"/>
    <property type="evidence" value="ECO:0007669"/>
    <property type="project" value="InterPro"/>
</dbReference>
<evidence type="ECO:0000256" key="4">
    <source>
        <dbReference type="ARBA" id="ARBA00022833"/>
    </source>
</evidence>
<protein>
    <submittedName>
        <fullName evidence="8">Zinc finger CCCH domain containing protein 13</fullName>
    </submittedName>
</protein>
<dbReference type="AlphaFoldDB" id="A0A1G4IAE2"/>
<feature type="compositionally biased region" description="Polar residues" evidence="6">
    <location>
        <begin position="63"/>
        <end position="75"/>
    </location>
</feature>
<feature type="region of interest" description="Disordered" evidence="6">
    <location>
        <begin position="117"/>
        <end position="159"/>
    </location>
</feature>
<keyword evidence="2" id="KW-0677">Repeat</keyword>